<proteinExistence type="predicted"/>
<sequence length="29" mass="2914">MVGEAQCGAGGCCGRGGGRRHGHRTLACR</sequence>
<accession>A0A0A9AVY5</accession>
<feature type="region of interest" description="Disordered" evidence="1">
    <location>
        <begin position="1"/>
        <end position="29"/>
    </location>
</feature>
<name>A0A0A9AVY5_ARUDO</name>
<evidence type="ECO:0000313" key="2">
    <source>
        <dbReference type="EMBL" id="JAD54023.1"/>
    </source>
</evidence>
<reference evidence="2" key="1">
    <citation type="submission" date="2014-09" db="EMBL/GenBank/DDBJ databases">
        <authorList>
            <person name="Magalhaes I.L.F."/>
            <person name="Oliveira U."/>
            <person name="Santos F.R."/>
            <person name="Vidigal T.H.D.A."/>
            <person name="Brescovit A.D."/>
            <person name="Santos A.J."/>
        </authorList>
    </citation>
    <scope>NUCLEOTIDE SEQUENCE</scope>
    <source>
        <tissue evidence="2">Shoot tissue taken approximately 20 cm above the soil surface</tissue>
    </source>
</reference>
<reference evidence="2" key="2">
    <citation type="journal article" date="2015" name="Data Brief">
        <title>Shoot transcriptome of the giant reed, Arundo donax.</title>
        <authorList>
            <person name="Barrero R.A."/>
            <person name="Guerrero F.D."/>
            <person name="Moolhuijzen P."/>
            <person name="Goolsby J.A."/>
            <person name="Tidwell J."/>
            <person name="Bellgard S.E."/>
            <person name="Bellgard M.I."/>
        </authorList>
    </citation>
    <scope>NUCLEOTIDE SEQUENCE</scope>
    <source>
        <tissue evidence="2">Shoot tissue taken approximately 20 cm above the soil surface</tissue>
    </source>
</reference>
<feature type="compositionally biased region" description="Basic residues" evidence="1">
    <location>
        <begin position="17"/>
        <end position="29"/>
    </location>
</feature>
<organism evidence="2">
    <name type="scientific">Arundo donax</name>
    <name type="common">Giant reed</name>
    <name type="synonym">Donax arundinaceus</name>
    <dbReference type="NCBI Taxonomy" id="35708"/>
    <lineage>
        <taxon>Eukaryota</taxon>
        <taxon>Viridiplantae</taxon>
        <taxon>Streptophyta</taxon>
        <taxon>Embryophyta</taxon>
        <taxon>Tracheophyta</taxon>
        <taxon>Spermatophyta</taxon>
        <taxon>Magnoliopsida</taxon>
        <taxon>Liliopsida</taxon>
        <taxon>Poales</taxon>
        <taxon>Poaceae</taxon>
        <taxon>PACMAD clade</taxon>
        <taxon>Arundinoideae</taxon>
        <taxon>Arundineae</taxon>
        <taxon>Arundo</taxon>
    </lineage>
</organism>
<dbReference type="AlphaFoldDB" id="A0A0A9AVY5"/>
<dbReference type="EMBL" id="GBRH01243872">
    <property type="protein sequence ID" value="JAD54023.1"/>
    <property type="molecule type" value="Transcribed_RNA"/>
</dbReference>
<protein>
    <submittedName>
        <fullName evidence="2">Uncharacterized protein</fullName>
    </submittedName>
</protein>
<evidence type="ECO:0000256" key="1">
    <source>
        <dbReference type="SAM" id="MobiDB-lite"/>
    </source>
</evidence>